<evidence type="ECO:0000313" key="3">
    <source>
        <dbReference type="Proteomes" id="UP000217076"/>
    </source>
</evidence>
<evidence type="ECO:0000313" key="2">
    <source>
        <dbReference type="EMBL" id="SDH79074.1"/>
    </source>
</evidence>
<evidence type="ECO:0000259" key="1">
    <source>
        <dbReference type="SMART" id="SM00421"/>
    </source>
</evidence>
<gene>
    <name evidence="2" type="ORF">SAMN05421742_11310</name>
</gene>
<dbReference type="InterPro" id="IPR016032">
    <property type="entry name" value="Sig_transdc_resp-reg_C-effctor"/>
</dbReference>
<sequence>MRSRRLTDQEEFDTALDRLYEAIRDRVPRSTLLEDIRVRMGARGAVLFETTPDGRAMALASAGCGSELPLEARVENLRQQVAEGSRRRPCPPGCLGVNGLACQAHFSLTRLIDGDPARQRWITFARPVSAGDFEARQVVMIDALMPHLRRYMRLFQEVGEEETPDLGVLDALAIGAMVVQDCGAIRQINDSAASLLGPQADWHGPRKPKLENLVNGQRPVLRGWLQELFREPGRRTPFTIGGHARRGGPLTLLPAPILGHGVDSRRQRAATILVYQGELTGQPTHPAQLARHFGLTPTENRLVENLTSGLSLTAAAKEMGISYETARSHLKRVFAKTETGRQAELVRLCLSVCAGQPGISRHAG</sequence>
<feature type="domain" description="HTH luxR-type" evidence="1">
    <location>
        <begin position="292"/>
        <end position="349"/>
    </location>
</feature>
<keyword evidence="2" id="KW-0238">DNA-binding</keyword>
<dbReference type="GO" id="GO:0006355">
    <property type="term" value="P:regulation of DNA-templated transcription"/>
    <property type="evidence" value="ECO:0007669"/>
    <property type="project" value="InterPro"/>
</dbReference>
<dbReference type="Proteomes" id="UP000217076">
    <property type="component" value="Unassembled WGS sequence"/>
</dbReference>
<dbReference type="STRING" id="83401.SAMN05421742_11310"/>
<accession>A0A1G8FA87</accession>
<keyword evidence="3" id="KW-1185">Reference proteome</keyword>
<dbReference type="InterPro" id="IPR036388">
    <property type="entry name" value="WH-like_DNA-bd_sf"/>
</dbReference>
<dbReference type="OrthoDB" id="5497412at2"/>
<dbReference type="SMART" id="SM00421">
    <property type="entry name" value="HTH_LUXR"/>
    <property type="match status" value="1"/>
</dbReference>
<proteinExistence type="predicted"/>
<dbReference type="AlphaFoldDB" id="A0A1G8FA87"/>
<dbReference type="GO" id="GO:0003677">
    <property type="term" value="F:DNA binding"/>
    <property type="evidence" value="ECO:0007669"/>
    <property type="project" value="UniProtKB-KW"/>
</dbReference>
<dbReference type="SUPFAM" id="SSF46894">
    <property type="entry name" value="C-terminal effector domain of the bipartite response regulators"/>
    <property type="match status" value="1"/>
</dbReference>
<dbReference type="Gene3D" id="1.10.10.10">
    <property type="entry name" value="Winged helix-like DNA-binding domain superfamily/Winged helix DNA-binding domain"/>
    <property type="match status" value="1"/>
</dbReference>
<name>A0A1G8FA87_9PROT</name>
<organism evidence="2 3">
    <name type="scientific">Roseospirillum parvum</name>
    <dbReference type="NCBI Taxonomy" id="83401"/>
    <lineage>
        <taxon>Bacteria</taxon>
        <taxon>Pseudomonadati</taxon>
        <taxon>Pseudomonadota</taxon>
        <taxon>Alphaproteobacteria</taxon>
        <taxon>Rhodospirillales</taxon>
        <taxon>Rhodospirillaceae</taxon>
        <taxon>Roseospirillum</taxon>
    </lineage>
</organism>
<dbReference type="EMBL" id="FNCV01000013">
    <property type="protein sequence ID" value="SDH79074.1"/>
    <property type="molecule type" value="Genomic_DNA"/>
</dbReference>
<protein>
    <submittedName>
        <fullName evidence="2">DNA-binding transcriptional regulator, CsgD family</fullName>
    </submittedName>
</protein>
<reference evidence="3" key="1">
    <citation type="submission" date="2016-10" db="EMBL/GenBank/DDBJ databases">
        <authorList>
            <person name="Varghese N."/>
            <person name="Submissions S."/>
        </authorList>
    </citation>
    <scope>NUCLEOTIDE SEQUENCE [LARGE SCALE GENOMIC DNA]</scope>
    <source>
        <strain evidence="3">930I</strain>
    </source>
</reference>
<dbReference type="InterPro" id="IPR000792">
    <property type="entry name" value="Tscrpt_reg_LuxR_C"/>
</dbReference>
<dbReference type="RefSeq" id="WP_143131019.1">
    <property type="nucleotide sequence ID" value="NZ_FNCV01000013.1"/>
</dbReference>